<dbReference type="STRING" id="81985.R0HN50"/>
<evidence type="ECO:0000313" key="5">
    <source>
        <dbReference type="Proteomes" id="UP000029121"/>
    </source>
</evidence>
<dbReference type="eggNOG" id="KOG0714">
    <property type="taxonomic scope" value="Eukaryota"/>
</dbReference>
<organism evidence="4 5">
    <name type="scientific">Capsella rubella</name>
    <dbReference type="NCBI Taxonomy" id="81985"/>
    <lineage>
        <taxon>Eukaryota</taxon>
        <taxon>Viridiplantae</taxon>
        <taxon>Streptophyta</taxon>
        <taxon>Embryophyta</taxon>
        <taxon>Tracheophyta</taxon>
        <taxon>Spermatophyta</taxon>
        <taxon>Magnoliopsida</taxon>
        <taxon>eudicotyledons</taxon>
        <taxon>Gunneridae</taxon>
        <taxon>Pentapetalae</taxon>
        <taxon>rosids</taxon>
        <taxon>malvids</taxon>
        <taxon>Brassicales</taxon>
        <taxon>Brassicaceae</taxon>
        <taxon>Camelineae</taxon>
        <taxon>Capsella</taxon>
    </lineage>
</organism>
<gene>
    <name evidence="4" type="ORF">CARUB_v10014307mg</name>
</gene>
<dbReference type="GO" id="GO:0051087">
    <property type="term" value="F:protein-folding chaperone binding"/>
    <property type="evidence" value="ECO:0007669"/>
    <property type="project" value="TreeGrafter"/>
</dbReference>
<dbReference type="FunFam" id="2.60.260.20:FF:000006">
    <property type="entry name" value="DnaJ subfamily B member 13"/>
    <property type="match status" value="1"/>
</dbReference>
<dbReference type="InterPro" id="IPR008971">
    <property type="entry name" value="HSP40/DnaJ_pept-bd"/>
</dbReference>
<dbReference type="InterPro" id="IPR051339">
    <property type="entry name" value="DnaJ_subfamily_B"/>
</dbReference>
<accession>R0HN50</accession>
<dbReference type="FunFam" id="2.60.260.20:FF:000002">
    <property type="entry name" value="Dnaj homolog subfamily b member"/>
    <property type="match status" value="1"/>
</dbReference>
<dbReference type="EMBL" id="KB870807">
    <property type="protein sequence ID" value="EOA31144.1"/>
    <property type="molecule type" value="Genomic_DNA"/>
</dbReference>
<feature type="domain" description="Chaperone DnaJ C-terminal" evidence="3">
    <location>
        <begin position="115"/>
        <end position="273"/>
    </location>
</feature>
<name>R0HN50_9BRAS</name>
<dbReference type="GO" id="GO:0006457">
    <property type="term" value="P:protein folding"/>
    <property type="evidence" value="ECO:0007669"/>
    <property type="project" value="InterPro"/>
</dbReference>
<dbReference type="InterPro" id="IPR002939">
    <property type="entry name" value="DnaJ_C"/>
</dbReference>
<keyword evidence="1" id="KW-0143">Chaperone</keyword>
<dbReference type="PANTHER" id="PTHR24078">
    <property type="entry name" value="DNAJ HOMOLOG SUBFAMILY C MEMBER"/>
    <property type="match status" value="1"/>
</dbReference>
<dbReference type="Proteomes" id="UP000029121">
    <property type="component" value="Unassembled WGS sequence"/>
</dbReference>
<evidence type="ECO:0000256" key="1">
    <source>
        <dbReference type="ARBA" id="ARBA00023186"/>
    </source>
</evidence>
<evidence type="ECO:0000256" key="2">
    <source>
        <dbReference type="SAM" id="MobiDB-lite"/>
    </source>
</evidence>
<dbReference type="CDD" id="cd10747">
    <property type="entry name" value="DnaJ_C"/>
    <property type="match status" value="1"/>
</dbReference>
<evidence type="ECO:0000259" key="3">
    <source>
        <dbReference type="Pfam" id="PF01556"/>
    </source>
</evidence>
<protein>
    <recommendedName>
        <fullName evidence="3">Chaperone DnaJ C-terminal domain-containing protein</fullName>
    </recommendedName>
</protein>
<dbReference type="PANTHER" id="PTHR24078:SF577">
    <property type="entry name" value="OS05G0562300 PROTEIN"/>
    <property type="match status" value="1"/>
</dbReference>
<dbReference type="AlphaFoldDB" id="R0HN50"/>
<reference evidence="5" key="1">
    <citation type="journal article" date="2013" name="Nat. Genet.">
        <title>The Capsella rubella genome and the genomic consequences of rapid mating system evolution.</title>
        <authorList>
            <person name="Slotte T."/>
            <person name="Hazzouri K.M."/>
            <person name="Agren J.A."/>
            <person name="Koenig D."/>
            <person name="Maumus F."/>
            <person name="Guo Y.L."/>
            <person name="Steige K."/>
            <person name="Platts A.E."/>
            <person name="Escobar J.S."/>
            <person name="Newman L.K."/>
            <person name="Wang W."/>
            <person name="Mandakova T."/>
            <person name="Vello E."/>
            <person name="Smith L.M."/>
            <person name="Henz S.R."/>
            <person name="Steffen J."/>
            <person name="Takuno S."/>
            <person name="Brandvain Y."/>
            <person name="Coop G."/>
            <person name="Andolfatto P."/>
            <person name="Hu T.T."/>
            <person name="Blanchette M."/>
            <person name="Clark R.M."/>
            <person name="Quesneville H."/>
            <person name="Nordborg M."/>
            <person name="Gaut B.S."/>
            <person name="Lysak M.A."/>
            <person name="Jenkins J."/>
            <person name="Grimwood J."/>
            <person name="Chapman J."/>
            <person name="Prochnik S."/>
            <person name="Shu S."/>
            <person name="Rokhsar D."/>
            <person name="Schmutz J."/>
            <person name="Weigel D."/>
            <person name="Wright S.I."/>
        </authorList>
    </citation>
    <scope>NUCLEOTIDE SEQUENCE [LARGE SCALE GENOMIC DNA]</scope>
    <source>
        <strain evidence="5">cv. Monte Gargano</strain>
    </source>
</reference>
<dbReference type="Gene3D" id="2.60.260.20">
    <property type="entry name" value="Urease metallochaperone UreE, N-terminal domain"/>
    <property type="match status" value="2"/>
</dbReference>
<dbReference type="Pfam" id="PF01556">
    <property type="entry name" value="DnaJ_C"/>
    <property type="match status" value="1"/>
</dbReference>
<keyword evidence="5" id="KW-1185">Reference proteome</keyword>
<dbReference type="OrthoDB" id="550424at2759"/>
<dbReference type="SUPFAM" id="SSF49493">
    <property type="entry name" value="HSP40/DnaJ peptide-binding domain"/>
    <property type="match status" value="2"/>
</dbReference>
<dbReference type="KEGG" id="crb:17892388"/>
<evidence type="ECO:0000313" key="4">
    <source>
        <dbReference type="EMBL" id="EOA31144.1"/>
    </source>
</evidence>
<feature type="compositionally biased region" description="Gly residues" evidence="2">
    <location>
        <begin position="94"/>
        <end position="103"/>
    </location>
</feature>
<dbReference type="GO" id="GO:0051082">
    <property type="term" value="F:unfolded protein binding"/>
    <property type="evidence" value="ECO:0007669"/>
    <property type="project" value="InterPro"/>
</dbReference>
<feature type="region of interest" description="Disordered" evidence="2">
    <location>
        <begin position="89"/>
        <end position="108"/>
    </location>
</feature>
<sequence length="289" mass="32147">MSHPRKAEFFGVPSPSVPRNEDDIFAEYFGRPSRPRNADDRKAEFFQVPSPSSVPKSKDDIFTEFFGFPSPSSVPKRKDDIFTEFFGNSIPSPGGDGGRGGGFLHHSGARKADPIETKLPCSLEHLYKGTTRKMKISREITDVSGKTMQVEEVLTVDVKPGWKKGTRIKFPEKGNAQPGVIPADLIFIIDEKPHPVFTREGNDLLVTLKISVLEAFTGYTVNLTTLDGRRLTIPVNCVIHPEYEEVVPMEGMPLQKDKTKKGNLRIKFNIKFPTSLSSAQKMGLKKLLG</sequence>
<dbReference type="GO" id="GO:0005829">
    <property type="term" value="C:cytosol"/>
    <property type="evidence" value="ECO:0007669"/>
    <property type="project" value="TreeGrafter"/>
</dbReference>
<proteinExistence type="predicted"/>